<organism evidence="1 2">
    <name type="scientific">Rhodococcus jostii</name>
    <dbReference type="NCBI Taxonomy" id="132919"/>
    <lineage>
        <taxon>Bacteria</taxon>
        <taxon>Bacillati</taxon>
        <taxon>Actinomycetota</taxon>
        <taxon>Actinomycetes</taxon>
        <taxon>Mycobacteriales</taxon>
        <taxon>Nocardiaceae</taxon>
        <taxon>Rhodococcus</taxon>
    </lineage>
</organism>
<reference evidence="2" key="1">
    <citation type="submission" date="2016-10" db="EMBL/GenBank/DDBJ databases">
        <authorList>
            <person name="Varghese N."/>
        </authorList>
    </citation>
    <scope>NUCLEOTIDE SEQUENCE [LARGE SCALE GENOMIC DNA]</scope>
    <source>
        <strain evidence="2">DSM 44719</strain>
    </source>
</reference>
<dbReference type="PANTHER" id="PTHR36839:SF1">
    <property type="entry name" value="METALLO-BETA-LACTAMASE FAMILY PROTEIN (AFU_ORTHOLOGUE AFUA_5G12770)"/>
    <property type="match status" value="1"/>
</dbReference>
<dbReference type="Proteomes" id="UP000183407">
    <property type="component" value="Unassembled WGS sequence"/>
</dbReference>
<sequence length="281" mass="30255">MTMHDRGVLFHLCATCGVEQDPNTPLPDECAICADERQYIPLGGQEWTTVETLAGTGYRAVEHEIEPGLFGLYVHPKTAIGQQSLVVRTPAGSLLWDPIGFVDAAAVDAVTAHGPVIAVAGSHPHMFGVQTQWSKALGDVPILVAEADRSWLARSDGPVEFWSGTHEVTPGLTLHQIGGHFPGSAVAHWRAGADGRGVLLTGDGVFPNPDRRTVSFLRSYPNRLPLSAAVVRRIADQLSHLEFDRIIGNFDNAIDSEGRAALAYSAGRHCAWVTGEFDHLT</sequence>
<dbReference type="AlphaFoldDB" id="A0A1H4RET9"/>
<evidence type="ECO:0000313" key="1">
    <source>
        <dbReference type="EMBL" id="SEC30383.1"/>
    </source>
</evidence>
<evidence type="ECO:0000313" key="2">
    <source>
        <dbReference type="Proteomes" id="UP000183407"/>
    </source>
</evidence>
<dbReference type="PANTHER" id="PTHR36839">
    <property type="entry name" value="METALLO-BETA-LACTAMASE FAMILY PROTEIN (AFU_ORTHOLOGUE AFUA_5G12770)"/>
    <property type="match status" value="1"/>
</dbReference>
<gene>
    <name evidence="1" type="ORF">SAMN04490220_1298</name>
</gene>
<accession>A0A1H4RET9</accession>
<dbReference type="EMBL" id="FNTL01000004">
    <property type="protein sequence ID" value="SEC30383.1"/>
    <property type="molecule type" value="Genomic_DNA"/>
</dbReference>
<protein>
    <submittedName>
        <fullName evidence="1">Metallo-beta-lactamase superfamily protein</fullName>
    </submittedName>
</protein>
<dbReference type="SUPFAM" id="SSF56281">
    <property type="entry name" value="Metallo-hydrolase/oxidoreductase"/>
    <property type="match status" value="1"/>
</dbReference>
<dbReference type="InterPro" id="IPR036866">
    <property type="entry name" value="RibonucZ/Hydroxyglut_hydro"/>
</dbReference>
<name>A0A1H4RET9_RHOJO</name>
<dbReference type="Gene3D" id="3.60.15.10">
    <property type="entry name" value="Ribonuclease Z/Hydroxyacylglutathione hydrolase-like"/>
    <property type="match status" value="1"/>
</dbReference>
<proteinExistence type="predicted"/>